<evidence type="ECO:0000313" key="2">
    <source>
        <dbReference type="EMBL" id="BAY72872.1"/>
    </source>
</evidence>
<name>A0A1Z4KVI8_ANAVA</name>
<protein>
    <recommendedName>
        <fullName evidence="1">CHAT domain-containing protein</fullName>
    </recommendedName>
</protein>
<dbReference type="Gene3D" id="1.25.40.10">
    <property type="entry name" value="Tetratricopeptide repeat domain"/>
    <property type="match status" value="1"/>
</dbReference>
<organism evidence="2 3">
    <name type="scientific">Trichormus variabilis NIES-23</name>
    <dbReference type="NCBI Taxonomy" id="1973479"/>
    <lineage>
        <taxon>Bacteria</taxon>
        <taxon>Bacillati</taxon>
        <taxon>Cyanobacteriota</taxon>
        <taxon>Cyanophyceae</taxon>
        <taxon>Nostocales</taxon>
        <taxon>Nostocaceae</taxon>
        <taxon>Trichormus</taxon>
    </lineage>
</organism>
<dbReference type="SUPFAM" id="SSF48452">
    <property type="entry name" value="TPR-like"/>
    <property type="match status" value="1"/>
</dbReference>
<dbReference type="PANTHER" id="PTHR10098">
    <property type="entry name" value="RAPSYN-RELATED"/>
    <property type="match status" value="1"/>
</dbReference>
<dbReference type="Pfam" id="PF12770">
    <property type="entry name" value="CHAT"/>
    <property type="match status" value="1"/>
</dbReference>
<evidence type="ECO:0000313" key="3">
    <source>
        <dbReference type="Proteomes" id="UP000217507"/>
    </source>
</evidence>
<reference evidence="2 3" key="1">
    <citation type="submission" date="2017-06" db="EMBL/GenBank/DDBJ databases">
        <title>Genome sequencing of cyanobaciteial culture collection at National Institute for Environmental Studies (NIES).</title>
        <authorList>
            <person name="Hirose Y."/>
            <person name="Shimura Y."/>
            <person name="Fujisawa T."/>
            <person name="Nakamura Y."/>
            <person name="Kawachi M."/>
        </authorList>
    </citation>
    <scope>NUCLEOTIDE SEQUENCE [LARGE SCALE GENOMIC DNA]</scope>
    <source>
        <strain evidence="2 3">NIES-23</strain>
        <plasmid evidence="3">Plasmid Plasmid1 dna</plasmid>
    </source>
</reference>
<evidence type="ECO:0000259" key="1">
    <source>
        <dbReference type="Pfam" id="PF12770"/>
    </source>
</evidence>
<sequence>MKQQFINESKESAAKMLAKTTKLAQALGDRRAESYALGTLGKLYEQDKQWLNAQNLTQQALKLAESVNAPDIAYNWHWQLGRLLKQQGDTKGAIAAYDDAVNELQALRNDLVGVNRDVEFSFKESVEPIYRESVALLLSPGDQSEQTLDKARQRIEALQLADLDNFFREACLNVTKVVLDEVVDRDNPTTAVIYPIILPEKLQVIVKIPKQPLRRYSVNKSQIEVEKTLGQLRQYLTEPDRIEEVKILSLQVYSWLIQPIESELQHRNVNTLVFVLDGALRNVPMAALYDGRQYLVEKYAVALNLGLQLQKPKPLAQENLQILAGGLVQPPSQFRQFPPLPEIKSEFNLIAKAGVVTTELLDRDFTSKALTGKISSIPFNVVHLATHGQFSSRPEDTFILAMDGPINVTDFDLLLRRRDETYLQPLELLVLSACQTAEGDNRATLGLAGVAVRAGARSTMASLWNVGDRSTAILVGEFYRELVSAKVTKAEALRRAQVTLLQKYPNYSRPGYWAAYVLVGNWL</sequence>
<geneLocation type="plasmid" evidence="2">
    <name>plasmid1</name>
</geneLocation>
<accession>A0A1Z4KVI8</accession>
<dbReference type="InterPro" id="IPR011990">
    <property type="entry name" value="TPR-like_helical_dom_sf"/>
</dbReference>
<feature type="domain" description="CHAT" evidence="1">
    <location>
        <begin position="251"/>
        <end position="521"/>
    </location>
</feature>
<gene>
    <name evidence="2" type="ORF">NIES23_57000</name>
</gene>
<dbReference type="EMBL" id="AP018217">
    <property type="protein sequence ID" value="BAY72872.1"/>
    <property type="molecule type" value="Genomic_DNA"/>
</dbReference>
<proteinExistence type="predicted"/>
<keyword evidence="2" id="KW-0614">Plasmid</keyword>
<dbReference type="Proteomes" id="UP000217507">
    <property type="component" value="Plasmid Plasmid1 dna"/>
</dbReference>
<dbReference type="PANTHER" id="PTHR10098:SF112">
    <property type="entry name" value="SLR0380 PROTEIN"/>
    <property type="match status" value="1"/>
</dbReference>
<dbReference type="InterPro" id="IPR024983">
    <property type="entry name" value="CHAT_dom"/>
</dbReference>
<dbReference type="AlphaFoldDB" id="A0A1Z4KVI8"/>